<name>A0A6C0IWR7_9ZZZZ</name>
<dbReference type="AlphaFoldDB" id="A0A6C0IWR7"/>
<dbReference type="EMBL" id="MN740283">
    <property type="protein sequence ID" value="QHT97728.1"/>
    <property type="molecule type" value="Genomic_DNA"/>
</dbReference>
<organism evidence="1">
    <name type="scientific">viral metagenome</name>
    <dbReference type="NCBI Taxonomy" id="1070528"/>
    <lineage>
        <taxon>unclassified sequences</taxon>
        <taxon>metagenomes</taxon>
        <taxon>organismal metagenomes</taxon>
    </lineage>
</organism>
<accession>A0A6C0IWR7</accession>
<proteinExistence type="predicted"/>
<evidence type="ECO:0000313" key="1">
    <source>
        <dbReference type="EMBL" id="QHT97728.1"/>
    </source>
</evidence>
<reference evidence="1" key="1">
    <citation type="journal article" date="2020" name="Nature">
        <title>Giant virus diversity and host interactions through global metagenomics.</title>
        <authorList>
            <person name="Schulz F."/>
            <person name="Roux S."/>
            <person name="Paez-Espino D."/>
            <person name="Jungbluth S."/>
            <person name="Walsh D.A."/>
            <person name="Denef V.J."/>
            <person name="McMahon K.D."/>
            <person name="Konstantinidis K.T."/>
            <person name="Eloe-Fadrosh E.A."/>
            <person name="Kyrpides N.C."/>
            <person name="Woyke T."/>
        </authorList>
    </citation>
    <scope>NUCLEOTIDE SEQUENCE</scope>
    <source>
        <strain evidence="1">GVMAG-M-3300025572-1</strain>
    </source>
</reference>
<protein>
    <submittedName>
        <fullName evidence="1">Uncharacterized protein</fullName>
    </submittedName>
</protein>
<sequence>MADLPYSLKDLGVVKANIVSISGCTDPNVSYEDGTAGYLTSKFGGFSKIPVVVFWNVAGNLSDFTTTTKHQKIVQLAGFSKDLYEIFFKKAVLTERYEMPLAVYDSWTTALGEPKKPFRWSSIEITPRLK</sequence>